<sequence>MTTTRLLPILLLAPLALVSSAPDRPTAAPDANLSKIKLPAGFTITYFAQGVKSARELAVGPDGTVYVGSRDAGKVYALPDRNKDSRADEVVTVANGLNGPNGVAVRNGSLYVGEIHRIIRYDNIAQKLKQPPKPVVVYDQLLNNEWHGYRYISFGPDGKLYVPVGAPCNTCIPAEPVIGTITRMNPDGTGMEIYAQGVRNTVGFDWSPVDKALWFTDNGRDQLGDNLPSDELNRAPSAGLHFGFPYFFAGDVPDPEFGKGRSASTYTKPARKLGPHVAALGMKFYTGKKFPAAYRNQIFIPEHGSWNRTSKLGYRISLVRLDATGKQAKSYETFAEGWLQGQKSWGRPVCLLVLPDGSMLVSDDQNDAVYRISYKG</sequence>
<gene>
    <name evidence="3" type="ORF">MTX78_03940</name>
</gene>
<dbReference type="PANTHER" id="PTHR33546">
    <property type="entry name" value="LARGE, MULTIFUNCTIONAL SECRETED PROTEIN-RELATED"/>
    <property type="match status" value="1"/>
</dbReference>
<dbReference type="Pfam" id="PF23500">
    <property type="entry name" value="DUF7133"/>
    <property type="match status" value="1"/>
</dbReference>
<dbReference type="EMBL" id="CP094669">
    <property type="protein sequence ID" value="UOG75750.1"/>
    <property type="molecule type" value="Genomic_DNA"/>
</dbReference>
<keyword evidence="1" id="KW-0732">Signal</keyword>
<dbReference type="SUPFAM" id="SSF50952">
    <property type="entry name" value="Soluble quinoprotein glucose dehydrogenase"/>
    <property type="match status" value="1"/>
</dbReference>
<evidence type="ECO:0000259" key="2">
    <source>
        <dbReference type="Pfam" id="PF23500"/>
    </source>
</evidence>
<protein>
    <submittedName>
        <fullName evidence="3">PQQ-dependent sugar dehydrogenase</fullName>
    </submittedName>
</protein>
<evidence type="ECO:0000313" key="4">
    <source>
        <dbReference type="Proteomes" id="UP000831113"/>
    </source>
</evidence>
<feature type="domain" description="DUF7133" evidence="2">
    <location>
        <begin position="29"/>
        <end position="363"/>
    </location>
</feature>
<dbReference type="InterPro" id="IPR011041">
    <property type="entry name" value="Quinoprot_gluc/sorb_DH_b-prop"/>
</dbReference>
<organism evidence="3 4">
    <name type="scientific">Hymenobacter tibetensis</name>
    <dbReference type="NCBI Taxonomy" id="497967"/>
    <lineage>
        <taxon>Bacteria</taxon>
        <taxon>Pseudomonadati</taxon>
        <taxon>Bacteroidota</taxon>
        <taxon>Cytophagia</taxon>
        <taxon>Cytophagales</taxon>
        <taxon>Hymenobacteraceae</taxon>
        <taxon>Hymenobacter</taxon>
    </lineage>
</organism>
<keyword evidence="4" id="KW-1185">Reference proteome</keyword>
<dbReference type="InterPro" id="IPR055557">
    <property type="entry name" value="DUF7133"/>
</dbReference>
<reference evidence="3 4" key="1">
    <citation type="submission" date="2022-03" db="EMBL/GenBank/DDBJ databases">
        <title>Hymenobactersp. isolated from the air.</title>
        <authorList>
            <person name="Won M."/>
            <person name="Kwon S.-W."/>
        </authorList>
    </citation>
    <scope>NUCLEOTIDE SEQUENCE [LARGE SCALE GENOMIC DNA]</scope>
    <source>
        <strain evidence="3 4">KACC 21982</strain>
    </source>
</reference>
<dbReference type="RefSeq" id="WP_243800100.1">
    <property type="nucleotide sequence ID" value="NZ_CP094669.1"/>
</dbReference>
<feature type="signal peptide" evidence="1">
    <location>
        <begin position="1"/>
        <end position="21"/>
    </location>
</feature>
<dbReference type="PANTHER" id="PTHR33546:SF1">
    <property type="entry name" value="LARGE, MULTIFUNCTIONAL SECRETED PROTEIN"/>
    <property type="match status" value="1"/>
</dbReference>
<evidence type="ECO:0000313" key="3">
    <source>
        <dbReference type="EMBL" id="UOG75750.1"/>
    </source>
</evidence>
<accession>A0ABY4D2M5</accession>
<name>A0ABY4D2M5_9BACT</name>
<dbReference type="Gene3D" id="2.120.10.30">
    <property type="entry name" value="TolB, C-terminal domain"/>
    <property type="match status" value="1"/>
</dbReference>
<feature type="chain" id="PRO_5046328881" evidence="1">
    <location>
        <begin position="22"/>
        <end position="376"/>
    </location>
</feature>
<dbReference type="Proteomes" id="UP000831113">
    <property type="component" value="Chromosome"/>
</dbReference>
<evidence type="ECO:0000256" key="1">
    <source>
        <dbReference type="SAM" id="SignalP"/>
    </source>
</evidence>
<dbReference type="InterPro" id="IPR011042">
    <property type="entry name" value="6-blade_b-propeller_TolB-like"/>
</dbReference>
<proteinExistence type="predicted"/>